<reference evidence="14 15" key="1">
    <citation type="journal article" date="2011" name="Front. Microbiol.">
        <title>Genomic signatures of strain selection and enhancement in Bacillus atrophaeus var. globigii, a historical biowarfare simulant.</title>
        <authorList>
            <person name="Gibbons H.S."/>
            <person name="Broomall S.M."/>
            <person name="McNew L.A."/>
            <person name="Daligault H."/>
            <person name="Chapman C."/>
            <person name="Bruce D."/>
            <person name="Karavis M."/>
            <person name="Krepps M."/>
            <person name="McGregor P.A."/>
            <person name="Hong C."/>
            <person name="Park K.H."/>
            <person name="Akmal A."/>
            <person name="Feldman A."/>
            <person name="Lin J.S."/>
            <person name="Chang W.E."/>
            <person name="Higgs B.W."/>
            <person name="Demirev P."/>
            <person name="Lindquist J."/>
            <person name="Liem A."/>
            <person name="Fochler E."/>
            <person name="Read T.D."/>
            <person name="Tapia R."/>
            <person name="Johnson S."/>
            <person name="Bishop-Lilly K.A."/>
            <person name="Detter C."/>
            <person name="Han C."/>
            <person name="Sozhamannan S."/>
            <person name="Rosenzweig C.N."/>
            <person name="Skowronski E.W."/>
        </authorList>
    </citation>
    <scope>NUCLEOTIDE SEQUENCE [LARGE SCALE GENOMIC DNA]</scope>
    <source>
        <strain evidence="14 15">CC-PW-9</strain>
    </source>
</reference>
<comment type="caution">
    <text evidence="14">The sequence shown here is derived from an EMBL/GenBank/DDBJ whole genome shotgun (WGS) entry which is preliminary data.</text>
</comment>
<dbReference type="InterPro" id="IPR026031">
    <property type="entry name" value="Cyt_c_CcmB_bac"/>
</dbReference>
<evidence type="ECO:0000256" key="12">
    <source>
        <dbReference type="PIRNR" id="PIRNR002764"/>
    </source>
</evidence>
<evidence type="ECO:0000313" key="14">
    <source>
        <dbReference type="EMBL" id="RUO79794.1"/>
    </source>
</evidence>
<keyword evidence="5 12" id="KW-0813">Transport</keyword>
<proteinExistence type="inferred from homology"/>
<dbReference type="GO" id="GO:0005886">
    <property type="term" value="C:plasma membrane"/>
    <property type="evidence" value="ECO:0007669"/>
    <property type="project" value="UniProtKB-SubCell"/>
</dbReference>
<comment type="similarity">
    <text evidence="3 12">Belongs to the CcmB/CycW/HelB family.</text>
</comment>
<keyword evidence="11 12" id="KW-0472">Membrane</keyword>
<keyword evidence="9 12" id="KW-0201">Cytochrome c-type biogenesis</keyword>
<dbReference type="OrthoDB" id="9799895at2"/>
<evidence type="ECO:0000256" key="13">
    <source>
        <dbReference type="SAM" id="Phobius"/>
    </source>
</evidence>
<dbReference type="PRINTS" id="PR01414">
    <property type="entry name" value="CCMBBIOGNSIS"/>
</dbReference>
<feature type="transmembrane region" description="Helical" evidence="13">
    <location>
        <begin position="199"/>
        <end position="221"/>
    </location>
</feature>
<evidence type="ECO:0000256" key="10">
    <source>
        <dbReference type="ARBA" id="ARBA00022989"/>
    </source>
</evidence>
<comment type="subcellular location">
    <subcellularLocation>
        <location evidence="2">Cell inner membrane</location>
        <topology evidence="2">Multi-pass membrane protein</topology>
    </subcellularLocation>
</comment>
<dbReference type="AlphaFoldDB" id="A0A432ZPH1"/>
<dbReference type="Proteomes" id="UP000287996">
    <property type="component" value="Unassembled WGS sequence"/>
</dbReference>
<dbReference type="EMBL" id="PIQH01000008">
    <property type="protein sequence ID" value="RUO79794.1"/>
    <property type="molecule type" value="Genomic_DNA"/>
</dbReference>
<dbReference type="Pfam" id="PF03379">
    <property type="entry name" value="CcmB"/>
    <property type="match status" value="1"/>
</dbReference>
<evidence type="ECO:0000256" key="5">
    <source>
        <dbReference type="ARBA" id="ARBA00022448"/>
    </source>
</evidence>
<keyword evidence="7 12" id="KW-0997">Cell inner membrane</keyword>
<feature type="transmembrane region" description="Helical" evidence="13">
    <location>
        <begin position="131"/>
        <end position="158"/>
    </location>
</feature>
<feature type="transmembrane region" description="Helical" evidence="13">
    <location>
        <begin position="51"/>
        <end position="72"/>
    </location>
</feature>
<dbReference type="InterPro" id="IPR003544">
    <property type="entry name" value="Cyt_c_biogenesis_CcmB"/>
</dbReference>
<evidence type="ECO:0000313" key="15">
    <source>
        <dbReference type="Proteomes" id="UP000287996"/>
    </source>
</evidence>
<dbReference type="GO" id="GO:0015232">
    <property type="term" value="F:heme transmembrane transporter activity"/>
    <property type="evidence" value="ECO:0007669"/>
    <property type="project" value="InterPro"/>
</dbReference>
<accession>A0A432ZPH1</accession>
<keyword evidence="10 13" id="KW-1133">Transmembrane helix</keyword>
<evidence type="ECO:0000256" key="11">
    <source>
        <dbReference type="ARBA" id="ARBA00023136"/>
    </source>
</evidence>
<dbReference type="NCBIfam" id="TIGR01190">
    <property type="entry name" value="ccmB"/>
    <property type="match status" value="1"/>
</dbReference>
<evidence type="ECO:0000256" key="8">
    <source>
        <dbReference type="ARBA" id="ARBA00022692"/>
    </source>
</evidence>
<dbReference type="RefSeq" id="WP_126842302.1">
    <property type="nucleotide sequence ID" value="NZ_PIQH01000008.1"/>
</dbReference>
<comment type="function">
    <text evidence="1 12">Required for the export of heme to the periplasm for the biogenesis of c-type cytochromes.</text>
</comment>
<organism evidence="14 15">
    <name type="scientific">Idiomarina tyrosinivorans</name>
    <dbReference type="NCBI Taxonomy" id="1445662"/>
    <lineage>
        <taxon>Bacteria</taxon>
        <taxon>Pseudomonadati</taxon>
        <taxon>Pseudomonadota</taxon>
        <taxon>Gammaproteobacteria</taxon>
        <taxon>Alteromonadales</taxon>
        <taxon>Idiomarinaceae</taxon>
        <taxon>Idiomarina</taxon>
    </lineage>
</organism>
<name>A0A432ZPH1_9GAMM</name>
<gene>
    <name evidence="14" type="primary">ccmB</name>
    <name evidence="14" type="ORF">CWI84_09195</name>
</gene>
<evidence type="ECO:0000256" key="6">
    <source>
        <dbReference type="ARBA" id="ARBA00022475"/>
    </source>
</evidence>
<evidence type="ECO:0000256" key="9">
    <source>
        <dbReference type="ARBA" id="ARBA00022748"/>
    </source>
</evidence>
<dbReference type="PANTHER" id="PTHR30070">
    <property type="entry name" value="HEME EXPORTER PROTEIN B"/>
    <property type="match status" value="1"/>
</dbReference>
<keyword evidence="8 13" id="KW-0812">Transmembrane</keyword>
<keyword evidence="6 12" id="KW-1003">Cell membrane</keyword>
<keyword evidence="15" id="KW-1185">Reference proteome</keyword>
<evidence type="ECO:0000256" key="2">
    <source>
        <dbReference type="ARBA" id="ARBA00004429"/>
    </source>
</evidence>
<evidence type="ECO:0000256" key="4">
    <source>
        <dbReference type="ARBA" id="ARBA00016452"/>
    </source>
</evidence>
<feature type="transmembrane region" description="Helical" evidence="13">
    <location>
        <begin position="170"/>
        <end position="193"/>
    </location>
</feature>
<protein>
    <recommendedName>
        <fullName evidence="4 12">Heme exporter protein B</fullName>
    </recommendedName>
</protein>
<evidence type="ECO:0000256" key="7">
    <source>
        <dbReference type="ARBA" id="ARBA00022519"/>
    </source>
</evidence>
<dbReference type="GO" id="GO:1903607">
    <property type="term" value="P:cytochrome c biosynthetic process"/>
    <property type="evidence" value="ECO:0007669"/>
    <property type="project" value="TreeGrafter"/>
</dbReference>
<feature type="transmembrane region" description="Helical" evidence="13">
    <location>
        <begin position="104"/>
        <end position="125"/>
    </location>
</feature>
<dbReference type="PANTHER" id="PTHR30070:SF1">
    <property type="entry name" value="CYTOCHROME C BIOGENESIS B-RELATED"/>
    <property type="match status" value="1"/>
</dbReference>
<evidence type="ECO:0000256" key="1">
    <source>
        <dbReference type="ARBA" id="ARBA00002442"/>
    </source>
</evidence>
<feature type="transmembrane region" description="Helical" evidence="13">
    <location>
        <begin position="27"/>
        <end position="45"/>
    </location>
</feature>
<dbReference type="GO" id="GO:0017004">
    <property type="term" value="P:cytochrome complex assembly"/>
    <property type="evidence" value="ECO:0007669"/>
    <property type="project" value="UniProtKB-KW"/>
</dbReference>
<evidence type="ECO:0000256" key="3">
    <source>
        <dbReference type="ARBA" id="ARBA00010544"/>
    </source>
</evidence>
<dbReference type="PIRSF" id="PIRSF002764">
    <property type="entry name" value="CcmB"/>
    <property type="match status" value="1"/>
</dbReference>
<sequence length="226" mass="24074">MKLSSLSLIMWVIRRDLRVANRQRSEWLNPLIFLLMVITLFPLGVGPGEQILSRIAPGIIWVAALLSGLLGLDRLLREDYEDGSLEQLVLQPVSLSMTGLGKIVAHWLLSGLPLVILAPLFGLLLSVPVSAWWVLTLSLLLGTPMISALGAIGAALTLQARRSGTLVSLILLPLLIPLLIFATSAIEAAAMGLPANGQLAIIAAMSVLALTLSPLAMAAAIRMSIR</sequence>